<dbReference type="Pfam" id="PF01541">
    <property type="entry name" value="GIY-YIG"/>
    <property type="match status" value="1"/>
</dbReference>
<comment type="caution">
    <text evidence="2">The sequence shown here is derived from an EMBL/GenBank/DDBJ whole genome shotgun (WGS) entry which is preliminary data.</text>
</comment>
<evidence type="ECO:0000313" key="2">
    <source>
        <dbReference type="EMBL" id="NHC35331.1"/>
    </source>
</evidence>
<evidence type="ECO:0000313" key="3">
    <source>
        <dbReference type="Proteomes" id="UP000031532"/>
    </source>
</evidence>
<feature type="domain" description="GIY-YIG" evidence="1">
    <location>
        <begin position="2"/>
        <end position="84"/>
    </location>
</feature>
<dbReference type="InterPro" id="IPR035901">
    <property type="entry name" value="GIY-YIG_endonuc_sf"/>
</dbReference>
<name>A0A9X5E5D4_9CYAN</name>
<keyword evidence="3" id="KW-1185">Reference proteome</keyword>
<dbReference type="AlphaFoldDB" id="A0A9X5E5D4"/>
<dbReference type="Proteomes" id="UP000031532">
    <property type="component" value="Unassembled WGS sequence"/>
</dbReference>
<evidence type="ECO:0000259" key="1">
    <source>
        <dbReference type="Pfam" id="PF01541"/>
    </source>
</evidence>
<organism evidence="2 3">
    <name type="scientific">Scytonema millei VB511283</name>
    <dbReference type="NCBI Taxonomy" id="1245923"/>
    <lineage>
        <taxon>Bacteria</taxon>
        <taxon>Bacillati</taxon>
        <taxon>Cyanobacteriota</taxon>
        <taxon>Cyanophyceae</taxon>
        <taxon>Nostocales</taxon>
        <taxon>Scytonemataceae</taxon>
        <taxon>Scytonema</taxon>
    </lineage>
</organism>
<proteinExistence type="predicted"/>
<dbReference type="InterPro" id="IPR000305">
    <property type="entry name" value="GIY-YIG_endonuc"/>
</dbReference>
<sequence length="92" mass="10670">MSYIYLICFSASIGNSASKFGSARHYLGYTSTSLHQRLEQHRSGRGAKICRAAAIEYGRELNLVRYWRNGTRALERELKRRNNPKECDRNLM</sequence>
<gene>
    <name evidence="2" type="ORF">QH73_0011785</name>
</gene>
<reference evidence="2 3" key="1">
    <citation type="journal article" date="2015" name="Genome Announc.">
        <title>Draft Genome Sequence of the Terrestrial Cyanobacterium Scytonema millei VB511283, Isolated from Eastern India.</title>
        <authorList>
            <person name="Sen D."/>
            <person name="Chandrababunaidu M.M."/>
            <person name="Singh D."/>
            <person name="Sanghi N."/>
            <person name="Ghorai A."/>
            <person name="Mishra G.P."/>
            <person name="Madduluri M."/>
            <person name="Adhikary S.P."/>
            <person name="Tripathy S."/>
        </authorList>
    </citation>
    <scope>NUCLEOTIDE SEQUENCE [LARGE SCALE GENOMIC DNA]</scope>
    <source>
        <strain evidence="2 3">VB511283</strain>
    </source>
</reference>
<dbReference type="EMBL" id="JTJC03000003">
    <property type="protein sequence ID" value="NHC35331.1"/>
    <property type="molecule type" value="Genomic_DNA"/>
</dbReference>
<protein>
    <submittedName>
        <fullName evidence="2">GIY-YIG nuclease family protein</fullName>
    </submittedName>
</protein>
<dbReference type="RefSeq" id="WP_132866973.1">
    <property type="nucleotide sequence ID" value="NZ_JTJC03000003.1"/>
</dbReference>
<accession>A0A9X5E5D4</accession>
<dbReference type="OrthoDB" id="7159537at2"/>
<dbReference type="Gene3D" id="3.40.1440.10">
    <property type="entry name" value="GIY-YIG endonuclease"/>
    <property type="match status" value="1"/>
</dbReference>